<protein>
    <recommendedName>
        <fullName evidence="8">Beta-glucuronidase</fullName>
    </recommendedName>
</protein>
<dbReference type="GO" id="GO:0004566">
    <property type="term" value="F:beta-glucuronidase activity"/>
    <property type="evidence" value="ECO:0007669"/>
    <property type="project" value="TreeGrafter"/>
</dbReference>
<dbReference type="AlphaFoldDB" id="A0A8S0FTL1"/>
<dbReference type="PANTHER" id="PTHR10066">
    <property type="entry name" value="BETA-GLUCURONIDASE"/>
    <property type="match status" value="1"/>
</dbReference>
<dbReference type="PANTHER" id="PTHR10066:SF67">
    <property type="entry name" value="BETA-GLUCURONIDASE"/>
    <property type="match status" value="1"/>
</dbReference>
<dbReference type="Pfam" id="PF00703">
    <property type="entry name" value="Glyco_hydro_2"/>
    <property type="match status" value="1"/>
</dbReference>
<keyword evidence="3" id="KW-0326">Glycosidase</keyword>
<dbReference type="InterPro" id="IPR036156">
    <property type="entry name" value="Beta-gal/glucu_dom_sf"/>
</dbReference>
<evidence type="ECO:0000259" key="5">
    <source>
        <dbReference type="Pfam" id="PF02837"/>
    </source>
</evidence>
<evidence type="ECO:0008006" key="8">
    <source>
        <dbReference type="Google" id="ProtNLM"/>
    </source>
</evidence>
<dbReference type="FunFam" id="2.60.120.260:FF:000027">
    <property type="entry name" value="Beta-glucuronidase"/>
    <property type="match status" value="1"/>
</dbReference>
<dbReference type="SUPFAM" id="SSF49785">
    <property type="entry name" value="Galactose-binding domain-like"/>
    <property type="match status" value="1"/>
</dbReference>
<feature type="domain" description="Glycosyl hydrolases family 2 sugar binding" evidence="5">
    <location>
        <begin position="12"/>
        <end position="181"/>
    </location>
</feature>
<organism evidence="6 7">
    <name type="scientific">Escherichia coli</name>
    <dbReference type="NCBI Taxonomy" id="562"/>
    <lineage>
        <taxon>Bacteria</taxon>
        <taxon>Pseudomonadati</taxon>
        <taxon>Pseudomonadota</taxon>
        <taxon>Gammaproteobacteria</taxon>
        <taxon>Enterobacterales</taxon>
        <taxon>Enterobacteriaceae</taxon>
        <taxon>Escherichia</taxon>
    </lineage>
</organism>
<dbReference type="Pfam" id="PF02837">
    <property type="entry name" value="Glyco_hydro_2_N"/>
    <property type="match status" value="1"/>
</dbReference>
<evidence type="ECO:0000313" key="6">
    <source>
        <dbReference type="EMBL" id="BBU83716.1"/>
    </source>
</evidence>
<comment type="similarity">
    <text evidence="1">Belongs to the glycosyl hydrolase 2 family.</text>
</comment>
<feature type="domain" description="Glycoside hydrolase family 2 immunoglobulin-like beta-sandwich" evidence="4">
    <location>
        <begin position="185"/>
        <end position="259"/>
    </location>
</feature>
<dbReference type="InterPro" id="IPR006104">
    <property type="entry name" value="Glyco_hydro_2_N"/>
</dbReference>
<dbReference type="Gene3D" id="2.60.120.260">
    <property type="entry name" value="Galactose-binding domain-like"/>
    <property type="match status" value="1"/>
</dbReference>
<reference evidence="6 7" key="1">
    <citation type="submission" date="2020-01" db="EMBL/GenBank/DDBJ databases">
        <title>Dynamics of blaIMP-6 dissemination in carbapenem resistant Enterobacteriacea isolated from regional surveillance in Osaka, Japan.</title>
        <authorList>
            <person name="Abe R."/>
            <person name="Akeda Y."/>
            <person name="Sugawara Y."/>
            <person name="Yamamoto N."/>
            <person name="Tomono K."/>
            <person name="Takeuchi D."/>
            <person name="Kawahara R."/>
            <person name="Hamada S."/>
        </authorList>
    </citation>
    <scope>NUCLEOTIDE SEQUENCE [LARGE SCALE GENOMIC DNA]</scope>
    <source>
        <strain evidence="6 7">E300</strain>
    </source>
</reference>
<evidence type="ECO:0000256" key="2">
    <source>
        <dbReference type="ARBA" id="ARBA00022801"/>
    </source>
</evidence>
<evidence type="ECO:0000259" key="4">
    <source>
        <dbReference type="Pfam" id="PF00703"/>
    </source>
</evidence>
<dbReference type="FunFam" id="2.60.40.10:FF:001198">
    <property type="entry name" value="Beta-glucuronidase UidA"/>
    <property type="match status" value="1"/>
</dbReference>
<dbReference type="GO" id="GO:0019391">
    <property type="term" value="P:glucuronoside catabolic process"/>
    <property type="evidence" value="ECO:0007669"/>
    <property type="project" value="TreeGrafter"/>
</dbReference>
<name>A0A8S0FTL1_ECOLX</name>
<evidence type="ECO:0000256" key="3">
    <source>
        <dbReference type="ARBA" id="ARBA00023295"/>
    </source>
</evidence>
<accession>A0A8S0FTL1</accession>
<dbReference type="GO" id="GO:0005975">
    <property type="term" value="P:carbohydrate metabolic process"/>
    <property type="evidence" value="ECO:0007669"/>
    <property type="project" value="InterPro"/>
</dbReference>
<proteinExistence type="inferred from homology"/>
<dbReference type="InterPro" id="IPR006102">
    <property type="entry name" value="Ig-like_GH2"/>
</dbReference>
<keyword evidence="2" id="KW-0378">Hydrolase</keyword>
<dbReference type="EMBL" id="AP022360">
    <property type="protein sequence ID" value="BBU83716.1"/>
    <property type="molecule type" value="Genomic_DNA"/>
</dbReference>
<sequence length="277" mass="31375">MLRPVETPTREIKKLDGLWAFSLDRENCGIDQHWWESALQESRAIAVPGSFNDQFADADIRNYVGNVWYQREVFIPKGWAGQRIVLRFDAVTHYGKVWVNSDQEVMEHQGGYTPFEADVTPYVIAGKSVRITVCVNNELNWQTIPPGMVITDENGKKKQSYFHDFFNYAGIHRSVMLYTTPNTWVDDITVVTHVAQDCNHASVDWQVVANGDVSVELRDADQQVVATGQGTSGTLQVVNPHLWQPGEGYLYELCVTAKSQTECDIYLLRASVSGQWQ</sequence>
<dbReference type="Gene3D" id="2.60.40.10">
    <property type="entry name" value="Immunoglobulins"/>
    <property type="match status" value="1"/>
</dbReference>
<dbReference type="GO" id="GO:0030246">
    <property type="term" value="F:carbohydrate binding"/>
    <property type="evidence" value="ECO:0007669"/>
    <property type="project" value="TreeGrafter"/>
</dbReference>
<dbReference type="Proteomes" id="UP000467488">
    <property type="component" value="Chromosome"/>
</dbReference>
<dbReference type="SUPFAM" id="SSF49303">
    <property type="entry name" value="beta-Galactosidase/glucuronidase domain"/>
    <property type="match status" value="1"/>
</dbReference>
<dbReference type="InterPro" id="IPR008979">
    <property type="entry name" value="Galactose-bd-like_sf"/>
</dbReference>
<evidence type="ECO:0000256" key="1">
    <source>
        <dbReference type="ARBA" id="ARBA00007401"/>
    </source>
</evidence>
<dbReference type="InterPro" id="IPR013783">
    <property type="entry name" value="Ig-like_fold"/>
</dbReference>
<evidence type="ECO:0000313" key="7">
    <source>
        <dbReference type="Proteomes" id="UP000467488"/>
    </source>
</evidence>
<gene>
    <name evidence="6" type="ORF">EIMP300_51160</name>
</gene>